<dbReference type="CDD" id="cd07377">
    <property type="entry name" value="WHTH_GntR"/>
    <property type="match status" value="1"/>
</dbReference>
<dbReference type="InterPro" id="IPR011711">
    <property type="entry name" value="GntR_C"/>
</dbReference>
<dbReference type="Pfam" id="PF00392">
    <property type="entry name" value="GntR"/>
    <property type="match status" value="1"/>
</dbReference>
<gene>
    <name evidence="6" type="ORF">SAMN05421678_12346</name>
</gene>
<name>A0A1I3BCJ8_9ACTN</name>
<keyword evidence="2 6" id="KW-0238">DNA-binding</keyword>
<dbReference type="SMART" id="SM00345">
    <property type="entry name" value="HTH_GNTR"/>
    <property type="match status" value="1"/>
</dbReference>
<dbReference type="STRING" id="504797.SAMN05421678_12346"/>
<organism evidence="6 7">
    <name type="scientific">Actinopolymorpha cephalotaxi</name>
    <dbReference type="NCBI Taxonomy" id="504797"/>
    <lineage>
        <taxon>Bacteria</taxon>
        <taxon>Bacillati</taxon>
        <taxon>Actinomycetota</taxon>
        <taxon>Actinomycetes</taxon>
        <taxon>Propionibacteriales</taxon>
        <taxon>Actinopolymorphaceae</taxon>
        <taxon>Actinopolymorpha</taxon>
    </lineage>
</organism>
<dbReference type="GO" id="GO:0003700">
    <property type="term" value="F:DNA-binding transcription factor activity"/>
    <property type="evidence" value="ECO:0007669"/>
    <property type="project" value="InterPro"/>
</dbReference>
<dbReference type="Pfam" id="PF07729">
    <property type="entry name" value="FCD"/>
    <property type="match status" value="1"/>
</dbReference>
<evidence type="ECO:0000256" key="2">
    <source>
        <dbReference type="ARBA" id="ARBA00023125"/>
    </source>
</evidence>
<accession>A0A1I3BCJ8</accession>
<proteinExistence type="predicted"/>
<protein>
    <submittedName>
        <fullName evidence="6">DNA-binding transcriptional regulator, FadR family</fullName>
    </submittedName>
</protein>
<evidence type="ECO:0000256" key="4">
    <source>
        <dbReference type="SAM" id="MobiDB-lite"/>
    </source>
</evidence>
<dbReference type="PANTHER" id="PTHR43537">
    <property type="entry name" value="TRANSCRIPTIONAL REGULATOR, GNTR FAMILY"/>
    <property type="match status" value="1"/>
</dbReference>
<dbReference type="GO" id="GO:0003677">
    <property type="term" value="F:DNA binding"/>
    <property type="evidence" value="ECO:0007669"/>
    <property type="project" value="UniProtKB-KW"/>
</dbReference>
<evidence type="ECO:0000256" key="1">
    <source>
        <dbReference type="ARBA" id="ARBA00023015"/>
    </source>
</evidence>
<dbReference type="PANTHER" id="PTHR43537:SF44">
    <property type="entry name" value="GNTR FAMILY REGULATORY PROTEIN"/>
    <property type="match status" value="1"/>
</dbReference>
<evidence type="ECO:0000313" key="6">
    <source>
        <dbReference type="EMBL" id="SFH59669.1"/>
    </source>
</evidence>
<dbReference type="Gene3D" id="1.10.10.10">
    <property type="entry name" value="Winged helix-like DNA-binding domain superfamily/Winged helix DNA-binding domain"/>
    <property type="match status" value="1"/>
</dbReference>
<dbReference type="RefSeq" id="WP_092889683.1">
    <property type="nucleotide sequence ID" value="NZ_FOOI01000023.1"/>
</dbReference>
<dbReference type="SUPFAM" id="SSF46785">
    <property type="entry name" value="Winged helix' DNA-binding domain"/>
    <property type="match status" value="1"/>
</dbReference>
<dbReference type="Proteomes" id="UP000199052">
    <property type="component" value="Unassembled WGS sequence"/>
</dbReference>
<dbReference type="PRINTS" id="PR00035">
    <property type="entry name" value="HTHGNTR"/>
</dbReference>
<feature type="region of interest" description="Disordered" evidence="4">
    <location>
        <begin position="1"/>
        <end position="20"/>
    </location>
</feature>
<dbReference type="InterPro" id="IPR008920">
    <property type="entry name" value="TF_FadR/GntR_C"/>
</dbReference>
<evidence type="ECO:0000256" key="3">
    <source>
        <dbReference type="ARBA" id="ARBA00023163"/>
    </source>
</evidence>
<keyword evidence="1" id="KW-0805">Transcription regulation</keyword>
<dbReference type="SMART" id="SM00895">
    <property type="entry name" value="FCD"/>
    <property type="match status" value="1"/>
</dbReference>
<dbReference type="InterPro" id="IPR036390">
    <property type="entry name" value="WH_DNA-bd_sf"/>
</dbReference>
<dbReference type="PROSITE" id="PS50949">
    <property type="entry name" value="HTH_GNTR"/>
    <property type="match status" value="1"/>
</dbReference>
<keyword evidence="3" id="KW-0804">Transcription</keyword>
<dbReference type="SUPFAM" id="SSF48008">
    <property type="entry name" value="GntR ligand-binding domain-like"/>
    <property type="match status" value="1"/>
</dbReference>
<reference evidence="6 7" key="1">
    <citation type="submission" date="2016-10" db="EMBL/GenBank/DDBJ databases">
        <authorList>
            <person name="de Groot N.N."/>
        </authorList>
    </citation>
    <scope>NUCLEOTIDE SEQUENCE [LARGE SCALE GENOMIC DNA]</scope>
    <source>
        <strain evidence="6 7">CPCC 202808</strain>
    </source>
</reference>
<dbReference type="InterPro" id="IPR000524">
    <property type="entry name" value="Tscrpt_reg_HTH_GntR"/>
</dbReference>
<dbReference type="Gene3D" id="1.20.120.530">
    <property type="entry name" value="GntR ligand-binding domain-like"/>
    <property type="match status" value="1"/>
</dbReference>
<dbReference type="InterPro" id="IPR036388">
    <property type="entry name" value="WH-like_DNA-bd_sf"/>
</dbReference>
<sequence>MPPRVIPVGSNSGRRPVARPQRFGDVVAEELVRSLARGDVAAGERLPPEPKLQEEFGVSRTVLREALKFVESRGMISIRQGRGAVVQPTDAWNLLDPLVLSATLETHPTPEVFEHLMDVRELLEPALTRSAASRIGEEDLRRLGELLLHMAEEVADSEQYLLHDVEFHAVINRNGDNLIARSILSSIELPLRTSRRMTNTNPGALARAQEDHQAVYDLLRAGDGDGAADAMRTHLSTSRDQLLRRWSSSAG</sequence>
<dbReference type="AlphaFoldDB" id="A0A1I3BCJ8"/>
<dbReference type="OrthoDB" id="3172099at2"/>
<evidence type="ECO:0000313" key="7">
    <source>
        <dbReference type="Proteomes" id="UP000199052"/>
    </source>
</evidence>
<feature type="domain" description="HTH gntR-type" evidence="5">
    <location>
        <begin position="21"/>
        <end position="89"/>
    </location>
</feature>
<evidence type="ECO:0000259" key="5">
    <source>
        <dbReference type="PROSITE" id="PS50949"/>
    </source>
</evidence>
<dbReference type="EMBL" id="FOOI01000023">
    <property type="protein sequence ID" value="SFH59669.1"/>
    <property type="molecule type" value="Genomic_DNA"/>
</dbReference>